<accession>B8IW27</accession>
<gene>
    <name evidence="1" type="ordered locus">Mnod_8521</name>
</gene>
<dbReference type="HOGENOM" id="CLU_2155393_0_0_5"/>
<dbReference type="AlphaFoldDB" id="B8IW27"/>
<proteinExistence type="predicted"/>
<keyword evidence="2" id="KW-1185">Reference proteome</keyword>
<dbReference type="RefSeq" id="WP_015934155.1">
    <property type="nucleotide sequence ID" value="NC_011892.1"/>
</dbReference>
<name>B8IW27_METNO</name>
<dbReference type="EMBL" id="CP001350">
    <property type="protein sequence ID" value="ACL62617.1"/>
    <property type="molecule type" value="Genomic_DNA"/>
</dbReference>
<organism evidence="1 2">
    <name type="scientific">Methylobacterium nodulans (strain LMG 21967 / CNCM I-2342 / ORS 2060)</name>
    <dbReference type="NCBI Taxonomy" id="460265"/>
    <lineage>
        <taxon>Bacteria</taxon>
        <taxon>Pseudomonadati</taxon>
        <taxon>Pseudomonadota</taxon>
        <taxon>Alphaproteobacteria</taxon>
        <taxon>Hyphomicrobiales</taxon>
        <taxon>Methylobacteriaceae</taxon>
        <taxon>Methylobacterium</taxon>
    </lineage>
</organism>
<evidence type="ECO:0000313" key="1">
    <source>
        <dbReference type="EMBL" id="ACL62617.1"/>
    </source>
</evidence>
<geneLocation type="plasmid" evidence="1 2">
    <name>pMNOD01</name>
</geneLocation>
<sequence>MIYKLFARQAVAPAVDARIREIIAALDEDKIALYAQAPADEVRAPRLIEHVQTRVTACSQAPDWAEITVGFGTLDVDISSDLWGFIVVPRTLRTFSMTEVSVVGPGHPTMM</sequence>
<keyword evidence="1" id="KW-0614">Plasmid</keyword>
<reference evidence="2" key="1">
    <citation type="submission" date="2009-01" db="EMBL/GenBank/DDBJ databases">
        <title>Complete sequence of plasmid 1 of Methylobacterium nodulans ORS 2060.</title>
        <authorList>
            <consortium name="US DOE Joint Genome Institute"/>
            <person name="Lucas S."/>
            <person name="Copeland A."/>
            <person name="Lapidus A."/>
            <person name="Glavina del Rio T."/>
            <person name="Dalin E."/>
            <person name="Tice H."/>
            <person name="Bruce D."/>
            <person name="Goodwin L."/>
            <person name="Pitluck S."/>
            <person name="Sims D."/>
            <person name="Brettin T."/>
            <person name="Detter J.C."/>
            <person name="Han C."/>
            <person name="Larimer F."/>
            <person name="Land M."/>
            <person name="Hauser L."/>
            <person name="Kyrpides N."/>
            <person name="Ivanova N."/>
            <person name="Marx C.J."/>
            <person name="Richardson P."/>
        </authorList>
    </citation>
    <scope>NUCLEOTIDE SEQUENCE [LARGE SCALE GENOMIC DNA]</scope>
    <source>
        <strain evidence="2">LMG 21967 / CNCM I-2342 / ORS 2060</strain>
        <plasmid evidence="2">Plasmid pMNOD01</plasmid>
    </source>
</reference>
<protein>
    <submittedName>
        <fullName evidence="1">Uncharacterized protein</fullName>
    </submittedName>
</protein>
<dbReference type="Proteomes" id="UP000008207">
    <property type="component" value="Plasmid pMNOD01"/>
</dbReference>
<dbReference type="KEGG" id="mno:Mnod_8521"/>
<evidence type="ECO:0000313" key="2">
    <source>
        <dbReference type="Proteomes" id="UP000008207"/>
    </source>
</evidence>